<dbReference type="GO" id="GO:0016787">
    <property type="term" value="F:hydrolase activity"/>
    <property type="evidence" value="ECO:0007669"/>
    <property type="project" value="UniProtKB-KW"/>
</dbReference>
<keyword evidence="8" id="KW-1185">Reference proteome</keyword>
<feature type="domain" description="Helicase ATP-binding" evidence="6">
    <location>
        <begin position="32"/>
        <end position="202"/>
    </location>
</feature>
<dbReference type="Proteomes" id="UP000219281">
    <property type="component" value="Unassembled WGS sequence"/>
</dbReference>
<dbReference type="PANTHER" id="PTHR47959:SF1">
    <property type="entry name" value="ATP-DEPENDENT RNA HELICASE DBPA"/>
    <property type="match status" value="1"/>
</dbReference>
<dbReference type="EMBL" id="OCMT01000002">
    <property type="protein sequence ID" value="SOD14623.1"/>
    <property type="molecule type" value="Genomic_DNA"/>
</dbReference>
<protein>
    <submittedName>
        <fullName evidence="7">ATP-dependent RNA helicase RhlE</fullName>
    </submittedName>
</protein>
<keyword evidence="2" id="KW-0378">Hydrolase</keyword>
<evidence type="ECO:0000256" key="3">
    <source>
        <dbReference type="ARBA" id="ARBA00022806"/>
    </source>
</evidence>
<feature type="region of interest" description="Disordered" evidence="5">
    <location>
        <begin position="385"/>
        <end position="436"/>
    </location>
</feature>
<keyword evidence="4" id="KW-0067">ATP-binding</keyword>
<evidence type="ECO:0000256" key="2">
    <source>
        <dbReference type="ARBA" id="ARBA00022801"/>
    </source>
</evidence>
<evidence type="ECO:0000256" key="4">
    <source>
        <dbReference type="ARBA" id="ARBA00022840"/>
    </source>
</evidence>
<evidence type="ECO:0000313" key="7">
    <source>
        <dbReference type="EMBL" id="SOD14623.1"/>
    </source>
</evidence>
<reference evidence="8" key="1">
    <citation type="submission" date="2017-09" db="EMBL/GenBank/DDBJ databases">
        <authorList>
            <person name="Varghese N."/>
            <person name="Submissions S."/>
        </authorList>
    </citation>
    <scope>NUCLEOTIDE SEQUENCE [LARGE SCALE GENOMIC DNA]</scope>
    <source>
        <strain evidence="8">CGMCC 1.12803</strain>
    </source>
</reference>
<evidence type="ECO:0000313" key="8">
    <source>
        <dbReference type="Proteomes" id="UP000219281"/>
    </source>
</evidence>
<dbReference type="AlphaFoldDB" id="A0A285ZY91"/>
<dbReference type="GO" id="GO:0005524">
    <property type="term" value="F:ATP binding"/>
    <property type="evidence" value="ECO:0007669"/>
    <property type="project" value="UniProtKB-KW"/>
</dbReference>
<dbReference type="GO" id="GO:0005829">
    <property type="term" value="C:cytosol"/>
    <property type="evidence" value="ECO:0007669"/>
    <property type="project" value="TreeGrafter"/>
</dbReference>
<dbReference type="GO" id="GO:0003676">
    <property type="term" value="F:nucleic acid binding"/>
    <property type="evidence" value="ECO:0007669"/>
    <property type="project" value="InterPro"/>
</dbReference>
<dbReference type="PROSITE" id="PS51192">
    <property type="entry name" value="HELICASE_ATP_BIND_1"/>
    <property type="match status" value="1"/>
</dbReference>
<organism evidence="7 8">
    <name type="scientific">Pedobacter xixiisoli</name>
    <dbReference type="NCBI Taxonomy" id="1476464"/>
    <lineage>
        <taxon>Bacteria</taxon>
        <taxon>Pseudomonadati</taxon>
        <taxon>Bacteroidota</taxon>
        <taxon>Sphingobacteriia</taxon>
        <taxon>Sphingobacteriales</taxon>
        <taxon>Sphingobacteriaceae</taxon>
        <taxon>Pedobacter</taxon>
    </lineage>
</organism>
<accession>A0A285ZY91</accession>
<dbReference type="RefSeq" id="WP_097130834.1">
    <property type="nucleotide sequence ID" value="NZ_OCMT01000002.1"/>
</dbReference>
<keyword evidence="1" id="KW-0547">Nucleotide-binding</keyword>
<dbReference type="InterPro" id="IPR014001">
    <property type="entry name" value="Helicase_ATP-bd"/>
</dbReference>
<dbReference type="Gene3D" id="3.40.50.300">
    <property type="entry name" value="P-loop containing nucleotide triphosphate hydrolases"/>
    <property type="match status" value="2"/>
</dbReference>
<evidence type="ECO:0000256" key="1">
    <source>
        <dbReference type="ARBA" id="ARBA00022741"/>
    </source>
</evidence>
<proteinExistence type="predicted"/>
<feature type="compositionally biased region" description="Basic and acidic residues" evidence="5">
    <location>
        <begin position="390"/>
        <end position="403"/>
    </location>
</feature>
<dbReference type="SMART" id="SM00487">
    <property type="entry name" value="DEXDc"/>
    <property type="match status" value="1"/>
</dbReference>
<dbReference type="InterPro" id="IPR027417">
    <property type="entry name" value="P-loop_NTPase"/>
</dbReference>
<evidence type="ECO:0000259" key="6">
    <source>
        <dbReference type="PROSITE" id="PS51192"/>
    </source>
</evidence>
<dbReference type="InterPro" id="IPR050079">
    <property type="entry name" value="DEAD_box_RNA_helicase"/>
</dbReference>
<dbReference type="PANTHER" id="PTHR47959">
    <property type="entry name" value="ATP-DEPENDENT RNA HELICASE RHLE-RELATED"/>
    <property type="match status" value="1"/>
</dbReference>
<dbReference type="Pfam" id="PF00270">
    <property type="entry name" value="DEAD"/>
    <property type="match status" value="1"/>
</dbReference>
<dbReference type="GO" id="GO:0003724">
    <property type="term" value="F:RNA helicase activity"/>
    <property type="evidence" value="ECO:0007669"/>
    <property type="project" value="TreeGrafter"/>
</dbReference>
<gene>
    <name evidence="7" type="ORF">SAMN06297358_1667</name>
</gene>
<dbReference type="SUPFAM" id="SSF52540">
    <property type="entry name" value="P-loop containing nucleoside triphosphate hydrolases"/>
    <property type="match status" value="1"/>
</dbReference>
<keyword evidence="3 7" id="KW-0347">Helicase</keyword>
<evidence type="ECO:0000256" key="5">
    <source>
        <dbReference type="SAM" id="MobiDB-lite"/>
    </source>
</evidence>
<dbReference type="OrthoDB" id="9762011at2"/>
<dbReference type="InterPro" id="IPR011545">
    <property type="entry name" value="DEAD/DEAH_box_helicase_dom"/>
</dbReference>
<sequence>MSLEQLKLSKPLIAAMNSLGHLSAKEIQLKTMSRILGGQDVIAIGPEGSGKTTTYVLATLMRLKIGGGDAPRALILVPTKEKVFEVLETFNLLNRNDTFRIVGIHADEPIDKQVEDLTDGVDIVVAIPSRARAIYLKLGLNTNKIQVMVVDDAADMVKKGFQLPINELARSIQKCQHLIFTEVMHEKLNHMIDGFMYLPATIEVEELSEIAVETYQQLIYQVPNFRTKLNLLNLLLSDTEVFDKVVVFVNTRLTAQTLSRDLFDGKAEDIFVYKPLFFDEAGYDSLEVFKVHDKARVLIIANENFEEEKLTDIPFVIHFELPEDKMLYINRVMKTDDVDLVALNFITDLELPQLKKIEQTIGQKLEEAELPQDLLIEDLSKTTKQKSKHAKELERQHAEEEAFRNAAFQPKKESNAKTTNFSSGEKAKMNKQKKHG</sequence>
<name>A0A285ZY91_9SPHI</name>